<evidence type="ECO:0000313" key="5">
    <source>
        <dbReference type="EMBL" id="VAW58122.1"/>
    </source>
</evidence>
<name>A0A3B0X3S6_9ZZZZ</name>
<reference evidence="5" key="1">
    <citation type="submission" date="2018-06" db="EMBL/GenBank/DDBJ databases">
        <authorList>
            <person name="Zhirakovskaya E."/>
        </authorList>
    </citation>
    <scope>NUCLEOTIDE SEQUENCE</scope>
</reference>
<dbReference type="GO" id="GO:0071949">
    <property type="term" value="F:FAD binding"/>
    <property type="evidence" value="ECO:0007669"/>
    <property type="project" value="TreeGrafter"/>
</dbReference>
<dbReference type="Gene3D" id="1.10.490.10">
    <property type="entry name" value="Globins"/>
    <property type="match status" value="1"/>
</dbReference>
<dbReference type="Pfam" id="PF00042">
    <property type="entry name" value="Globin"/>
    <property type="match status" value="1"/>
</dbReference>
<dbReference type="GO" id="GO:0019825">
    <property type="term" value="F:oxygen binding"/>
    <property type="evidence" value="ECO:0007669"/>
    <property type="project" value="InterPro"/>
</dbReference>
<keyword evidence="3" id="KW-0408">Iron</keyword>
<dbReference type="PROSITE" id="PS01033">
    <property type="entry name" value="GLOBIN"/>
    <property type="match status" value="1"/>
</dbReference>
<dbReference type="AlphaFoldDB" id="A0A3B0X3S6"/>
<protein>
    <recommendedName>
        <fullName evidence="4">Globin domain-containing protein</fullName>
    </recommendedName>
</protein>
<dbReference type="InterPro" id="IPR036513">
    <property type="entry name" value="STAS_dom_sf"/>
</dbReference>
<dbReference type="GO" id="GO:0046210">
    <property type="term" value="P:nitric oxide catabolic process"/>
    <property type="evidence" value="ECO:0007669"/>
    <property type="project" value="TreeGrafter"/>
</dbReference>
<dbReference type="GO" id="GO:0008941">
    <property type="term" value="F:nitric oxide dioxygenase NAD(P)H activity"/>
    <property type="evidence" value="ECO:0007669"/>
    <property type="project" value="TreeGrafter"/>
</dbReference>
<dbReference type="Pfam" id="PF13466">
    <property type="entry name" value="STAS_2"/>
    <property type="match status" value="1"/>
</dbReference>
<dbReference type="SUPFAM" id="SSF52091">
    <property type="entry name" value="SpoIIaa-like"/>
    <property type="match status" value="1"/>
</dbReference>
<sequence>MLMAREKKSVIGLDPLAWLDDDRQVESDSISDDVKNKIKRSGKKKNISKIILISDYEINESELLKGYDLIAGEMDEVLECFYNELFRQYPDIKLLFKNTTERLQAIKFAAAIKLLIDNVNEESVLRDILLAMGVAHQGYGVLPEHYPVVVDVLMSSFKKKVGRSWTKAVAAAWTALLTGVVEIMSAACDEQVTDTGIVDEYVAETDPMTVENSVVETKCPVLELCSVQDISKSQVLKNDILSLVNDNDEIDIDASEVERIDGSALQLLCALFIYSKQNNLIINWINPSDVFSQCVKISGMQKILELN</sequence>
<evidence type="ECO:0000256" key="1">
    <source>
        <dbReference type="ARBA" id="ARBA00022617"/>
    </source>
</evidence>
<dbReference type="InterPro" id="IPR012292">
    <property type="entry name" value="Globin/Proto"/>
</dbReference>
<dbReference type="EMBL" id="UOFG01000018">
    <property type="protein sequence ID" value="VAW58122.1"/>
    <property type="molecule type" value="Genomic_DNA"/>
</dbReference>
<dbReference type="PANTHER" id="PTHR43396">
    <property type="entry name" value="FLAVOHEMOPROTEIN"/>
    <property type="match status" value="1"/>
</dbReference>
<organism evidence="5">
    <name type="scientific">hydrothermal vent metagenome</name>
    <dbReference type="NCBI Taxonomy" id="652676"/>
    <lineage>
        <taxon>unclassified sequences</taxon>
        <taxon>metagenomes</taxon>
        <taxon>ecological metagenomes</taxon>
    </lineage>
</organism>
<gene>
    <name evidence="5" type="ORF">MNBD_GAMMA11-1539</name>
</gene>
<dbReference type="SUPFAM" id="SSF46458">
    <property type="entry name" value="Globin-like"/>
    <property type="match status" value="1"/>
</dbReference>
<dbReference type="GO" id="GO:0046872">
    <property type="term" value="F:metal ion binding"/>
    <property type="evidence" value="ECO:0007669"/>
    <property type="project" value="UniProtKB-KW"/>
</dbReference>
<keyword evidence="2" id="KW-0479">Metal-binding</keyword>
<dbReference type="InterPro" id="IPR058548">
    <property type="entry name" value="MlaB-like_STAS"/>
</dbReference>
<dbReference type="Gene3D" id="3.30.750.24">
    <property type="entry name" value="STAS domain"/>
    <property type="match status" value="1"/>
</dbReference>
<feature type="domain" description="Globin" evidence="4">
    <location>
        <begin position="52"/>
        <end position="189"/>
    </location>
</feature>
<evidence type="ECO:0000256" key="2">
    <source>
        <dbReference type="ARBA" id="ARBA00022723"/>
    </source>
</evidence>
<evidence type="ECO:0000256" key="3">
    <source>
        <dbReference type="ARBA" id="ARBA00023004"/>
    </source>
</evidence>
<accession>A0A3B0X3S6</accession>
<dbReference type="PANTHER" id="PTHR43396:SF3">
    <property type="entry name" value="FLAVOHEMOPROTEIN"/>
    <property type="match status" value="1"/>
</dbReference>
<dbReference type="InterPro" id="IPR000971">
    <property type="entry name" value="Globin"/>
</dbReference>
<proteinExistence type="predicted"/>
<dbReference type="GO" id="GO:0020037">
    <property type="term" value="F:heme binding"/>
    <property type="evidence" value="ECO:0007669"/>
    <property type="project" value="InterPro"/>
</dbReference>
<evidence type="ECO:0000259" key="4">
    <source>
        <dbReference type="PROSITE" id="PS01033"/>
    </source>
</evidence>
<dbReference type="GO" id="GO:0071500">
    <property type="term" value="P:cellular response to nitrosative stress"/>
    <property type="evidence" value="ECO:0007669"/>
    <property type="project" value="TreeGrafter"/>
</dbReference>
<dbReference type="InterPro" id="IPR009050">
    <property type="entry name" value="Globin-like_sf"/>
</dbReference>
<keyword evidence="1" id="KW-0349">Heme</keyword>